<protein>
    <recommendedName>
        <fullName evidence="1">BEACH domain-containing protein</fullName>
    </recommendedName>
</protein>
<dbReference type="OrthoDB" id="29306at2759"/>
<dbReference type="InterPro" id="IPR052651">
    <property type="entry name" value="WDR81"/>
</dbReference>
<reference evidence="2" key="2">
    <citation type="submission" date="2021-02" db="EMBL/GenBank/DDBJ databases">
        <authorList>
            <person name="Kimball J.A."/>
            <person name="Haas M.W."/>
            <person name="Macchietto M."/>
            <person name="Kono T."/>
            <person name="Duquette J."/>
            <person name="Shao M."/>
        </authorList>
    </citation>
    <scope>NUCLEOTIDE SEQUENCE</scope>
    <source>
        <tissue evidence="2">Fresh leaf tissue</tissue>
    </source>
</reference>
<feature type="domain" description="BEACH" evidence="1">
    <location>
        <begin position="110"/>
        <end position="257"/>
    </location>
</feature>
<name>A0A8J5RRZ2_ZIZPA</name>
<reference evidence="2" key="1">
    <citation type="journal article" date="2021" name="bioRxiv">
        <title>Whole Genome Assembly and Annotation of Northern Wild Rice, Zizania palustris L., Supports a Whole Genome Duplication in the Zizania Genus.</title>
        <authorList>
            <person name="Haas M."/>
            <person name="Kono T."/>
            <person name="Macchietto M."/>
            <person name="Millas R."/>
            <person name="McGilp L."/>
            <person name="Shao M."/>
            <person name="Duquette J."/>
            <person name="Hirsch C.N."/>
            <person name="Kimball J."/>
        </authorList>
    </citation>
    <scope>NUCLEOTIDE SEQUENCE</scope>
    <source>
        <tissue evidence="2">Fresh leaf tissue</tissue>
    </source>
</reference>
<sequence length="258" mass="29080">MVCSPENAPEAAAACPECLERRILSDLPGSCFSFVHGLSESPLPFASSAVVQIVSDGAEECNGSLQTSGYFVLVGLHGAVSVCCFEEDCSSRAIYSGLSLTSSLDWQFHFKRWWMGELSNYEYILVLNKLAGRRWGDPSFHTVMPWVIDFTVRPDENSDVGWRDLSKSKWRLAKGDEQLDFTYSSSEVPHHVSDECLSELAVCSYKARRLPKNILRSAVRSVYEPNEYPSNMQRLYQWTPDECIPEFIVIPDICFSSF</sequence>
<organism evidence="2 3">
    <name type="scientific">Zizania palustris</name>
    <name type="common">Northern wild rice</name>
    <dbReference type="NCBI Taxonomy" id="103762"/>
    <lineage>
        <taxon>Eukaryota</taxon>
        <taxon>Viridiplantae</taxon>
        <taxon>Streptophyta</taxon>
        <taxon>Embryophyta</taxon>
        <taxon>Tracheophyta</taxon>
        <taxon>Spermatophyta</taxon>
        <taxon>Magnoliopsida</taxon>
        <taxon>Liliopsida</taxon>
        <taxon>Poales</taxon>
        <taxon>Poaceae</taxon>
        <taxon>BOP clade</taxon>
        <taxon>Oryzoideae</taxon>
        <taxon>Oryzeae</taxon>
        <taxon>Zizaniinae</taxon>
        <taxon>Zizania</taxon>
    </lineage>
</organism>
<dbReference type="SMART" id="SM01026">
    <property type="entry name" value="Beach"/>
    <property type="match status" value="1"/>
</dbReference>
<proteinExistence type="predicted"/>
<dbReference type="PANTHER" id="PTHR44662">
    <property type="entry name" value="WD REPEAT-CONTAINING PROTEIN 81"/>
    <property type="match status" value="1"/>
</dbReference>
<dbReference type="InterPro" id="IPR000409">
    <property type="entry name" value="BEACH_dom"/>
</dbReference>
<dbReference type="PANTHER" id="PTHR44662:SF1">
    <property type="entry name" value="WD REPEAT-CONTAINING PROTEIN 81"/>
    <property type="match status" value="1"/>
</dbReference>
<accession>A0A8J5RRZ2</accession>
<dbReference type="Pfam" id="PF02138">
    <property type="entry name" value="Beach"/>
    <property type="match status" value="1"/>
</dbReference>
<comment type="caution">
    <text evidence="2">The sequence shown here is derived from an EMBL/GenBank/DDBJ whole genome shotgun (WGS) entry which is preliminary data.</text>
</comment>
<evidence type="ECO:0000259" key="1">
    <source>
        <dbReference type="SMART" id="SM01026"/>
    </source>
</evidence>
<dbReference type="Proteomes" id="UP000729402">
    <property type="component" value="Unassembled WGS sequence"/>
</dbReference>
<evidence type="ECO:0000313" key="2">
    <source>
        <dbReference type="EMBL" id="KAG8052184.1"/>
    </source>
</evidence>
<keyword evidence="3" id="KW-1185">Reference proteome</keyword>
<gene>
    <name evidence="2" type="ORF">GUJ93_ZPchr0001g29572</name>
</gene>
<evidence type="ECO:0000313" key="3">
    <source>
        <dbReference type="Proteomes" id="UP000729402"/>
    </source>
</evidence>
<dbReference type="AlphaFoldDB" id="A0A8J5RRZ2"/>
<dbReference type="EMBL" id="JAAALK010000288">
    <property type="protein sequence ID" value="KAG8052184.1"/>
    <property type="molecule type" value="Genomic_DNA"/>
</dbReference>